<sequence length="358" mass="39334">MNTFHVIGLMSGTSLDGVDLAYCRFTLDKGNWIYKILNTTTIEYPNDWIIRLTSLPTASALHFVATDQAYGKYLGQLVFAFIKANNLKPDFVVSHGHTIFHQPEKHISWQLGHGAYLAAAANLPVICDFRTLDIALNGQGAPLVPIGDELLFSEFDFCLNLGGISNISFRHQNLRMAYDISACNMLLNILANALELPYDKNGEIARSGKLDSQLLKELNAPVYFSASFPKSLGKEWVDDNSLKSILHAESSIPDKLHTACHHIAFQIAQAVKTVGKTAAKPKILVTGGGAFNTFLIELLQNYLGEGCEIVVPEPEVVSFKEALIFAFLGVLRWRNEVNCLQTVTGAEKDNVGGAVYMA</sequence>
<proteinExistence type="predicted"/>
<evidence type="ECO:0000313" key="2">
    <source>
        <dbReference type="Proteomes" id="UP000644147"/>
    </source>
</evidence>
<dbReference type="InterPro" id="IPR043129">
    <property type="entry name" value="ATPase_NBD"/>
</dbReference>
<keyword evidence="2" id="KW-1185">Reference proteome</keyword>
<accession>A0ABS1C8N3</accession>
<dbReference type="PANTHER" id="PTHR30605">
    <property type="entry name" value="ANHYDRO-N-ACETYLMURAMIC ACID KINASE"/>
    <property type="match status" value="1"/>
</dbReference>
<dbReference type="NCBIfam" id="NF007144">
    <property type="entry name" value="PRK09585.2-3"/>
    <property type="match status" value="1"/>
</dbReference>
<keyword evidence="1" id="KW-0808">Transferase</keyword>
<protein>
    <submittedName>
        <fullName evidence="1">Anhydro-N-acetylmuramic acid kinase</fullName>
        <ecNumber evidence="1">2.7.1.170</ecNumber>
    </submittedName>
</protein>
<dbReference type="Gene3D" id="3.30.420.40">
    <property type="match status" value="2"/>
</dbReference>
<dbReference type="Pfam" id="PF03702">
    <property type="entry name" value="AnmK"/>
    <property type="match status" value="1"/>
</dbReference>
<dbReference type="EC" id="2.7.1.170" evidence="1"/>
<gene>
    <name evidence="1" type="ORF">I5M27_18280</name>
</gene>
<dbReference type="RefSeq" id="WP_200507841.1">
    <property type="nucleotide sequence ID" value="NZ_JAEHFX010000014.1"/>
</dbReference>
<dbReference type="InterPro" id="IPR005338">
    <property type="entry name" value="Anhydro_N_Ac-Mur_kinase"/>
</dbReference>
<reference evidence="1 2" key="1">
    <citation type="submission" date="2020-12" db="EMBL/GenBank/DDBJ databases">
        <title>Bacterial novel species Adhaeribacter sp. BT258 isolated from soil.</title>
        <authorList>
            <person name="Jung H.-Y."/>
        </authorList>
    </citation>
    <scope>NUCLEOTIDE SEQUENCE [LARGE SCALE GENOMIC DNA]</scope>
    <source>
        <strain evidence="1 2">BT258</strain>
    </source>
</reference>
<name>A0ABS1C8N3_9BACT</name>
<comment type="caution">
    <text evidence="1">The sequence shown here is derived from an EMBL/GenBank/DDBJ whole genome shotgun (WGS) entry which is preliminary data.</text>
</comment>
<dbReference type="EMBL" id="JAEHFX010000014">
    <property type="protein sequence ID" value="MBK0404945.1"/>
    <property type="molecule type" value="Genomic_DNA"/>
</dbReference>
<dbReference type="SUPFAM" id="SSF53067">
    <property type="entry name" value="Actin-like ATPase domain"/>
    <property type="match status" value="1"/>
</dbReference>
<dbReference type="Proteomes" id="UP000644147">
    <property type="component" value="Unassembled WGS sequence"/>
</dbReference>
<dbReference type="PANTHER" id="PTHR30605:SF0">
    <property type="entry name" value="ANHYDRO-N-ACETYLMURAMIC ACID KINASE"/>
    <property type="match status" value="1"/>
</dbReference>
<keyword evidence="1" id="KW-0418">Kinase</keyword>
<dbReference type="GO" id="GO:0016301">
    <property type="term" value="F:kinase activity"/>
    <property type="evidence" value="ECO:0007669"/>
    <property type="project" value="UniProtKB-KW"/>
</dbReference>
<organism evidence="1 2">
    <name type="scientific">Adhaeribacter terrigena</name>
    <dbReference type="NCBI Taxonomy" id="2793070"/>
    <lineage>
        <taxon>Bacteria</taxon>
        <taxon>Pseudomonadati</taxon>
        <taxon>Bacteroidota</taxon>
        <taxon>Cytophagia</taxon>
        <taxon>Cytophagales</taxon>
        <taxon>Hymenobacteraceae</taxon>
        <taxon>Adhaeribacter</taxon>
    </lineage>
</organism>
<evidence type="ECO:0000313" key="1">
    <source>
        <dbReference type="EMBL" id="MBK0404945.1"/>
    </source>
</evidence>